<dbReference type="FunCoup" id="A0A167MVM5">
    <property type="interactions" value="195"/>
</dbReference>
<keyword evidence="8" id="KW-1185">Reference proteome</keyword>
<dbReference type="InParanoid" id="A0A167MVM5"/>
<evidence type="ECO:0000256" key="1">
    <source>
        <dbReference type="ARBA" id="ARBA00004123"/>
    </source>
</evidence>
<keyword evidence="4" id="KW-0804">Transcription</keyword>
<dbReference type="GeneID" id="29004171"/>
<feature type="compositionally biased region" description="Gly residues" evidence="6">
    <location>
        <begin position="172"/>
        <end position="184"/>
    </location>
</feature>
<dbReference type="RefSeq" id="XP_018292209.1">
    <property type="nucleotide sequence ID" value="XM_018443266.1"/>
</dbReference>
<feature type="region of interest" description="Disordered" evidence="6">
    <location>
        <begin position="161"/>
        <end position="184"/>
    </location>
</feature>
<accession>A0A167MVM5</accession>
<comment type="similarity">
    <text evidence="2">Belongs to the SNF5 family.</text>
</comment>
<dbReference type="GO" id="GO:0000228">
    <property type="term" value="C:nuclear chromosome"/>
    <property type="evidence" value="ECO:0007669"/>
    <property type="project" value="InterPro"/>
</dbReference>
<dbReference type="GO" id="GO:0006338">
    <property type="term" value="P:chromatin remodeling"/>
    <property type="evidence" value="ECO:0007669"/>
    <property type="project" value="InterPro"/>
</dbReference>
<evidence type="ECO:0000256" key="3">
    <source>
        <dbReference type="ARBA" id="ARBA00023015"/>
    </source>
</evidence>
<proteinExistence type="inferred from homology"/>
<sequence length="569" mass="64866">MQKNMTPTQLQQLQQQRMAMYAMQSSARLQPTQFQPVPHLYTSMPPPGMAPHAPDLAGWNDPNRAVPNNRMPSFRLTAHPSAAAPPRMGQQFAGQPAGVRPPMTVVPHVETTPVHTPVQKRNLALYRERDNTYQETLNIQHKRHIDLAQEKKRDIELAGAERRAKTQHGPIVGFGPGYNGHGNGTTGGQTRIVYPQQRKRMRHAREFRFALEEMTEQAEKEDALVPIRIDLEIDGYKLRDTFTWNLNETLVTPEQFANVLCEDLRLPAASFAPQITRTLRDQIQDYYLHNASMVTKDDSDQEKEEVAERNENEVAVKKEEEPEDEKKVKSRELRMLIRLDITVGNRALLDQFEWDISCQRNSPEAFAQVMSTELGLGGEFKTAIAHSIREQIYVYIKSLLLVGHEFNDSPVTDDDLKHSFLPVLKSIIREGEQVERFTPALLELTDAEVEKIEKDRMREARRKRRQTRGRRGILLPDREPIKTNRTVYAIPPDHDMTDEQFITSISNPPRAPVSDVTMHSQRRSAMRARINIAAEAAGNQTTHPSQSMQSVISLHSTNRADHTRPHPSG</sequence>
<comment type="subcellular location">
    <subcellularLocation>
        <location evidence="1">Nucleus</location>
    </subcellularLocation>
</comment>
<evidence type="ECO:0000256" key="5">
    <source>
        <dbReference type="ARBA" id="ARBA00023242"/>
    </source>
</evidence>
<dbReference type="AlphaFoldDB" id="A0A167MVM5"/>
<dbReference type="EMBL" id="KV440979">
    <property type="protein sequence ID" value="OAD74169.1"/>
    <property type="molecule type" value="Genomic_DNA"/>
</dbReference>
<dbReference type="VEuPathDB" id="FungiDB:PHYBLDRAFT_77532"/>
<dbReference type="InterPro" id="IPR006939">
    <property type="entry name" value="SNF5"/>
</dbReference>
<name>A0A167MVM5_PHYB8</name>
<feature type="region of interest" description="Disordered" evidence="6">
    <location>
        <begin position="535"/>
        <end position="569"/>
    </location>
</feature>
<dbReference type="PANTHER" id="PTHR10019">
    <property type="entry name" value="SNF5"/>
    <property type="match status" value="1"/>
</dbReference>
<evidence type="ECO:0000313" key="7">
    <source>
        <dbReference type="EMBL" id="OAD74169.1"/>
    </source>
</evidence>
<evidence type="ECO:0000313" key="8">
    <source>
        <dbReference type="Proteomes" id="UP000077315"/>
    </source>
</evidence>
<dbReference type="STRING" id="763407.A0A167MVM5"/>
<dbReference type="OrthoDB" id="515064at2759"/>
<organism evidence="7 8">
    <name type="scientific">Phycomyces blakesleeanus (strain ATCC 8743b / DSM 1359 / FGSC 10004 / NBRC 33097 / NRRL 1555)</name>
    <dbReference type="NCBI Taxonomy" id="763407"/>
    <lineage>
        <taxon>Eukaryota</taxon>
        <taxon>Fungi</taxon>
        <taxon>Fungi incertae sedis</taxon>
        <taxon>Mucoromycota</taxon>
        <taxon>Mucoromycotina</taxon>
        <taxon>Mucoromycetes</taxon>
        <taxon>Mucorales</taxon>
        <taxon>Phycomycetaceae</taxon>
        <taxon>Phycomyces</taxon>
    </lineage>
</organism>
<keyword evidence="3" id="KW-0805">Transcription regulation</keyword>
<evidence type="ECO:0000256" key="4">
    <source>
        <dbReference type="ARBA" id="ARBA00023163"/>
    </source>
</evidence>
<reference evidence="8" key="1">
    <citation type="submission" date="2015-06" db="EMBL/GenBank/DDBJ databases">
        <title>Expansion of signal transduction pathways in fungi by whole-genome duplication.</title>
        <authorList>
            <consortium name="DOE Joint Genome Institute"/>
            <person name="Corrochano L.M."/>
            <person name="Kuo A."/>
            <person name="Marcet-Houben M."/>
            <person name="Polaino S."/>
            <person name="Salamov A."/>
            <person name="Villalobos J.M."/>
            <person name="Alvarez M.I."/>
            <person name="Avalos J."/>
            <person name="Benito E.P."/>
            <person name="Benoit I."/>
            <person name="Burger G."/>
            <person name="Camino L.P."/>
            <person name="Canovas D."/>
            <person name="Cerda-Olmedo E."/>
            <person name="Cheng J.-F."/>
            <person name="Dominguez A."/>
            <person name="Elias M."/>
            <person name="Eslava A.P."/>
            <person name="Glaser F."/>
            <person name="Grimwood J."/>
            <person name="Gutierrez G."/>
            <person name="Heitman J."/>
            <person name="Henrissat B."/>
            <person name="Iturriaga E.A."/>
            <person name="Lang B.F."/>
            <person name="Lavin J.L."/>
            <person name="Lee S."/>
            <person name="Li W."/>
            <person name="Lindquist E."/>
            <person name="Lopez-Garcia S."/>
            <person name="Luque E.M."/>
            <person name="Marcos A.T."/>
            <person name="Martin J."/>
            <person name="McCluskey K."/>
            <person name="Medina H.R."/>
            <person name="Miralles-Duran A."/>
            <person name="Miyazaki A."/>
            <person name="Munoz-Torres E."/>
            <person name="Oguiza J.A."/>
            <person name="Ohm R."/>
            <person name="Olmedo M."/>
            <person name="Orejas M."/>
            <person name="Ortiz-Castellanos L."/>
            <person name="Pisabarro A.G."/>
            <person name="Rodriguez-Romero J."/>
            <person name="Ruiz-Herrera J."/>
            <person name="Ruiz-Vazquez R."/>
            <person name="Sanz C."/>
            <person name="Schackwitz W."/>
            <person name="Schmutz J."/>
            <person name="Shahriari M."/>
            <person name="Shelest E."/>
            <person name="Silva-Franco F."/>
            <person name="Soanes D."/>
            <person name="Syed K."/>
            <person name="Tagua V.G."/>
            <person name="Talbot N.J."/>
            <person name="Thon M."/>
            <person name="De vries R.P."/>
            <person name="Wiebenga A."/>
            <person name="Yadav J.S."/>
            <person name="Braun E.L."/>
            <person name="Baker S."/>
            <person name="Garre V."/>
            <person name="Horwitz B."/>
            <person name="Torres-Martinez S."/>
            <person name="Idnurm A."/>
            <person name="Herrera-Estrella A."/>
            <person name="Gabaldon T."/>
            <person name="Grigoriev I.V."/>
        </authorList>
    </citation>
    <scope>NUCLEOTIDE SEQUENCE [LARGE SCALE GENOMIC DNA]</scope>
    <source>
        <strain evidence="8">NRRL 1555(-)</strain>
    </source>
</reference>
<dbReference type="Proteomes" id="UP000077315">
    <property type="component" value="Unassembled WGS sequence"/>
</dbReference>
<evidence type="ECO:0000256" key="6">
    <source>
        <dbReference type="SAM" id="MobiDB-lite"/>
    </source>
</evidence>
<evidence type="ECO:0000256" key="2">
    <source>
        <dbReference type="ARBA" id="ARBA00010239"/>
    </source>
</evidence>
<gene>
    <name evidence="7" type="ORF">PHYBLDRAFT_77532</name>
</gene>
<dbReference type="Pfam" id="PF04855">
    <property type="entry name" value="SNF5"/>
    <property type="match status" value="1"/>
</dbReference>
<feature type="compositionally biased region" description="Polar residues" evidence="6">
    <location>
        <begin position="538"/>
        <end position="557"/>
    </location>
</feature>
<keyword evidence="5" id="KW-0539">Nucleus</keyword>
<protein>
    <submittedName>
        <fullName evidence="7">Uncharacterized protein</fullName>
    </submittedName>
</protein>
<feature type="compositionally biased region" description="Basic and acidic residues" evidence="6">
    <location>
        <begin position="558"/>
        <end position="569"/>
    </location>
</feature>